<gene>
    <name evidence="6" type="ORF">D623_10027963</name>
</gene>
<proteinExistence type="predicted"/>
<reference evidence="6 7" key="1">
    <citation type="journal article" date="2013" name="Nat. Commun.">
        <title>Genome analysis reveals insights into physiology and longevity of the Brandt's bat Myotis brandtii.</title>
        <authorList>
            <person name="Seim I."/>
            <person name="Fang X."/>
            <person name="Xiong Z."/>
            <person name="Lobanov A.V."/>
            <person name="Huang Z."/>
            <person name="Ma S."/>
            <person name="Feng Y."/>
            <person name="Turanov A.A."/>
            <person name="Zhu Y."/>
            <person name="Lenz T.L."/>
            <person name="Gerashchenko M.V."/>
            <person name="Fan D."/>
            <person name="Hee Yim S."/>
            <person name="Yao X."/>
            <person name="Jordan D."/>
            <person name="Xiong Y."/>
            <person name="Ma Y."/>
            <person name="Lyapunov A.N."/>
            <person name="Chen G."/>
            <person name="Kulakova O.I."/>
            <person name="Sun Y."/>
            <person name="Lee S.G."/>
            <person name="Bronson R.T."/>
            <person name="Moskalev A.A."/>
            <person name="Sunyaev S.R."/>
            <person name="Zhang G."/>
            <person name="Krogh A."/>
            <person name="Wang J."/>
            <person name="Gladyshev V.N."/>
        </authorList>
    </citation>
    <scope>NUCLEOTIDE SEQUENCE [LARGE SCALE GENOMIC DNA]</scope>
</reference>
<accession>S7N9J7</accession>
<dbReference type="InterPro" id="IPR001519">
    <property type="entry name" value="Ferritin"/>
</dbReference>
<dbReference type="GO" id="GO:0044754">
    <property type="term" value="C:autolysosome"/>
    <property type="evidence" value="ECO:0007669"/>
    <property type="project" value="UniProtKB-SubCell"/>
</dbReference>
<dbReference type="GO" id="GO:0006879">
    <property type="term" value="P:intracellular iron ion homeostasis"/>
    <property type="evidence" value="ECO:0007669"/>
    <property type="project" value="InterPro"/>
</dbReference>
<evidence type="ECO:0000256" key="2">
    <source>
        <dbReference type="ARBA" id="ARBA00044942"/>
    </source>
</evidence>
<feature type="binding site" evidence="5">
    <location>
        <position position="101"/>
    </location>
    <ligand>
        <name>Fe cation</name>
        <dbReference type="ChEBI" id="CHEBI:24875"/>
        <label>1</label>
    </ligand>
</feature>
<dbReference type="Proteomes" id="UP000052978">
    <property type="component" value="Unassembled WGS sequence"/>
</dbReference>
<comment type="subunit">
    <text evidence="4">Oligomer of 24 subunits. There are two types of subunits: L (light) chain and H (heavy) chain. The major chain can be light or heavy, depending on the species and tissue type. The functional molecule forms a roughly spherical shell with a diameter of 12 nm and contains a central cavity into which the insoluble mineral iron core is deposited. Interacts with NCOA4.</text>
</comment>
<sequence>MSSQACQHYSTQGEAVANAWPACICGVCTYLSLGFYVHLDDVAPEGVGHFFHSLAKREGAERLLKMQNQRSSRVLVQDMRKPSQYEWGKTQDAMEATMALENLNQVLFELRALGSARADPQLCDFL</sequence>
<dbReference type="Gene3D" id="1.20.1260.10">
    <property type="match status" value="1"/>
</dbReference>
<evidence type="ECO:0000256" key="4">
    <source>
        <dbReference type="ARBA" id="ARBA00047045"/>
    </source>
</evidence>
<keyword evidence="5" id="KW-0408">Iron</keyword>
<protein>
    <recommendedName>
        <fullName evidence="1">Ferritin light chain</fullName>
    </recommendedName>
</protein>
<dbReference type="AlphaFoldDB" id="S7N9J7"/>
<name>S7N9J7_MYOBR</name>
<comment type="subcellular location">
    <subcellularLocation>
        <location evidence="2">Autolysosome</location>
    </subcellularLocation>
</comment>
<dbReference type="GO" id="GO:0008199">
    <property type="term" value="F:ferric iron binding"/>
    <property type="evidence" value="ECO:0007669"/>
    <property type="project" value="InterPro"/>
</dbReference>
<dbReference type="SUPFAM" id="SSF47240">
    <property type="entry name" value="Ferritin-like"/>
    <property type="match status" value="1"/>
</dbReference>
<evidence type="ECO:0000256" key="3">
    <source>
        <dbReference type="ARBA" id="ARBA00045578"/>
    </source>
</evidence>
<dbReference type="InterPro" id="IPR012347">
    <property type="entry name" value="Ferritin-like"/>
</dbReference>
<comment type="function">
    <text evidence="3">Stores iron in a soluble, non-toxic, readily available form. Important for iron homeostasis. Iron is taken up in the ferrous form and deposited as ferric hydroxides after oxidation. Also plays a role in delivery of iron to cells. Mediates iron uptake in capsule cells of the developing kidney. Delivery to lysosomes by the cargo receptor NCOA4 for autophagic degradation and release or iron.</text>
</comment>
<dbReference type="PANTHER" id="PTHR11431:SF47">
    <property type="entry name" value="FERRITIN LIGHT CHAIN"/>
    <property type="match status" value="1"/>
</dbReference>
<dbReference type="InterPro" id="IPR009078">
    <property type="entry name" value="Ferritin-like_SF"/>
</dbReference>
<dbReference type="PANTHER" id="PTHR11431">
    <property type="entry name" value="FERRITIN"/>
    <property type="match status" value="1"/>
</dbReference>
<evidence type="ECO:0000313" key="7">
    <source>
        <dbReference type="Proteomes" id="UP000052978"/>
    </source>
</evidence>
<keyword evidence="7" id="KW-1185">Reference proteome</keyword>
<keyword evidence="5" id="KW-0479">Metal-binding</keyword>
<evidence type="ECO:0000256" key="1">
    <source>
        <dbReference type="ARBA" id="ARBA00040044"/>
    </source>
</evidence>
<evidence type="ECO:0000313" key="6">
    <source>
        <dbReference type="EMBL" id="EPQ12885.1"/>
    </source>
</evidence>
<dbReference type="EMBL" id="KE163614">
    <property type="protein sequence ID" value="EPQ12885.1"/>
    <property type="molecule type" value="Genomic_DNA"/>
</dbReference>
<dbReference type="GO" id="GO:0006826">
    <property type="term" value="P:iron ion transport"/>
    <property type="evidence" value="ECO:0007669"/>
    <property type="project" value="InterPro"/>
</dbReference>
<organism evidence="6 7">
    <name type="scientific">Myotis brandtii</name>
    <name type="common">Brandt's bat</name>
    <dbReference type="NCBI Taxonomy" id="109478"/>
    <lineage>
        <taxon>Eukaryota</taxon>
        <taxon>Metazoa</taxon>
        <taxon>Chordata</taxon>
        <taxon>Craniata</taxon>
        <taxon>Vertebrata</taxon>
        <taxon>Euteleostomi</taxon>
        <taxon>Mammalia</taxon>
        <taxon>Eutheria</taxon>
        <taxon>Laurasiatheria</taxon>
        <taxon>Chiroptera</taxon>
        <taxon>Yangochiroptera</taxon>
        <taxon>Vespertilionidae</taxon>
        <taxon>Myotis</taxon>
    </lineage>
</organism>
<dbReference type="GO" id="GO:0008198">
    <property type="term" value="F:ferrous iron binding"/>
    <property type="evidence" value="ECO:0007669"/>
    <property type="project" value="TreeGrafter"/>
</dbReference>
<evidence type="ECO:0000256" key="5">
    <source>
        <dbReference type="PIRSR" id="PIRSR601519-1"/>
    </source>
</evidence>